<dbReference type="Proteomes" id="UP000035929">
    <property type="component" value="Unassembled WGS sequence"/>
</dbReference>
<dbReference type="PATRIC" id="fig|270351.6.peg.6781"/>
<accession>A0A0J6SRX5</accession>
<dbReference type="InterPro" id="IPR027417">
    <property type="entry name" value="P-loop_NTPase"/>
</dbReference>
<gene>
    <name evidence="2" type="ORF">VP06_09895</name>
</gene>
<dbReference type="Pfam" id="PF01656">
    <property type="entry name" value="CbiA"/>
    <property type="match status" value="1"/>
</dbReference>
<feature type="domain" description="CobQ/CobB/MinD/ParA nucleotide binding" evidence="1">
    <location>
        <begin position="4"/>
        <end position="174"/>
    </location>
</feature>
<dbReference type="Gene3D" id="3.40.50.300">
    <property type="entry name" value="P-loop containing nucleotide triphosphate hydrolases"/>
    <property type="match status" value="1"/>
</dbReference>
<dbReference type="AlphaFoldDB" id="A0A0J6SRX5"/>
<name>A0A0J6SRX5_9HYPH</name>
<evidence type="ECO:0000313" key="3">
    <source>
        <dbReference type="Proteomes" id="UP000035929"/>
    </source>
</evidence>
<dbReference type="PIRSF" id="PIRSF009320">
    <property type="entry name" value="Nuc_binding_HP_1000"/>
    <property type="match status" value="1"/>
</dbReference>
<reference evidence="2 3" key="1">
    <citation type="submission" date="2015-03" db="EMBL/GenBank/DDBJ databases">
        <title>Genome sequencing of Methylobacterium aquaticum DSM16371 type strain.</title>
        <authorList>
            <person name="Chaudhry V."/>
            <person name="Patil P.B."/>
        </authorList>
    </citation>
    <scope>NUCLEOTIDE SEQUENCE [LARGE SCALE GENOMIC DNA]</scope>
    <source>
        <strain evidence="2 3">DSM 16371</strain>
    </source>
</reference>
<dbReference type="SUPFAM" id="SSF52540">
    <property type="entry name" value="P-loop containing nucleoside triphosphate hydrolases"/>
    <property type="match status" value="1"/>
</dbReference>
<dbReference type="CDD" id="cd02042">
    <property type="entry name" value="ParAB_family"/>
    <property type="match status" value="1"/>
</dbReference>
<dbReference type="InterPro" id="IPR002586">
    <property type="entry name" value="CobQ/CobB/MinD/ParA_Nub-bd_dom"/>
</dbReference>
<comment type="caution">
    <text evidence="2">The sequence shown here is derived from an EMBL/GenBank/DDBJ whole genome shotgun (WGS) entry which is preliminary data.</text>
</comment>
<dbReference type="PANTHER" id="PTHR13696">
    <property type="entry name" value="P-LOOP CONTAINING NUCLEOSIDE TRIPHOSPHATE HYDROLASE"/>
    <property type="match status" value="1"/>
</dbReference>
<evidence type="ECO:0000313" key="2">
    <source>
        <dbReference type="EMBL" id="KMO36454.1"/>
    </source>
</evidence>
<evidence type="ECO:0000259" key="1">
    <source>
        <dbReference type="Pfam" id="PF01656"/>
    </source>
</evidence>
<dbReference type="EMBL" id="LABX01000069">
    <property type="protein sequence ID" value="KMO36454.1"/>
    <property type="molecule type" value="Genomic_DNA"/>
</dbReference>
<organism evidence="2 3">
    <name type="scientific">Methylobacterium aquaticum</name>
    <dbReference type="NCBI Taxonomy" id="270351"/>
    <lineage>
        <taxon>Bacteria</taxon>
        <taxon>Pseudomonadati</taxon>
        <taxon>Pseudomonadota</taxon>
        <taxon>Alphaproteobacteria</taxon>
        <taxon>Hyphomicrobiales</taxon>
        <taxon>Methylobacteriaceae</taxon>
        <taxon>Methylobacterium</taxon>
    </lineage>
</organism>
<sequence>MAVIAVINPKGGTGKSTTALVLATTLARHGASVTLFDCDPNRNLVAWKDGPSQCPITVTEHGDSTNIGRTLRGEGGRSQFVIADLEGTASLMVASAVLAADLTIIPMQGSAMDATQAHRAIALIEDQAAASGPKPYRVLFTRTKPGFATRDERAIRETMASAGIPIMATDLAERAAYRSMFTYRQSLDELDPQAVNGLDKARENADALASEIVEILRTAREPAHV</sequence>
<proteinExistence type="predicted"/>
<dbReference type="RefSeq" id="WP_048463597.1">
    <property type="nucleotide sequence ID" value="NZ_LABX01000069.1"/>
</dbReference>
<dbReference type="OrthoDB" id="113462at2"/>
<dbReference type="PANTHER" id="PTHR13696:SF96">
    <property type="entry name" value="COBQ_COBB_MIND_PARA NUCLEOTIDE BINDING DOMAIN-CONTAINING PROTEIN"/>
    <property type="match status" value="1"/>
</dbReference>
<protein>
    <submittedName>
        <fullName evidence="2">ATPase</fullName>
    </submittedName>
</protein>
<dbReference type="InterPro" id="IPR050678">
    <property type="entry name" value="DNA_Partitioning_ATPase"/>
</dbReference>